<evidence type="ECO:0000259" key="1">
    <source>
        <dbReference type="PROSITE" id="PS50994"/>
    </source>
</evidence>
<name>A0A0G1ZXM0_9BACT</name>
<dbReference type="InterPro" id="IPR051917">
    <property type="entry name" value="Transposase-Integrase"/>
</dbReference>
<dbReference type="InterPro" id="IPR012337">
    <property type="entry name" value="RNaseH-like_sf"/>
</dbReference>
<dbReference type="GO" id="GO:0003676">
    <property type="term" value="F:nucleic acid binding"/>
    <property type="evidence" value="ECO:0007669"/>
    <property type="project" value="InterPro"/>
</dbReference>
<dbReference type="AlphaFoldDB" id="A0A0G1ZXM0"/>
<dbReference type="SUPFAM" id="SSF53098">
    <property type="entry name" value="Ribonuclease H-like"/>
    <property type="match status" value="1"/>
</dbReference>
<accession>A0A0G1ZXM0</accession>
<proteinExistence type="predicted"/>
<protein>
    <submittedName>
        <fullName evidence="2">Transposase</fullName>
    </submittedName>
</protein>
<dbReference type="NCBIfam" id="NF033563">
    <property type="entry name" value="transpos_IS30"/>
    <property type="match status" value="1"/>
</dbReference>
<gene>
    <name evidence="2" type="ORF">UY76_C0008G0025</name>
</gene>
<dbReference type="GO" id="GO:0004803">
    <property type="term" value="F:transposase activity"/>
    <property type="evidence" value="ECO:0007669"/>
    <property type="project" value="TreeGrafter"/>
</dbReference>
<evidence type="ECO:0000313" key="3">
    <source>
        <dbReference type="Proteomes" id="UP000034054"/>
    </source>
</evidence>
<dbReference type="InterPro" id="IPR036397">
    <property type="entry name" value="RNaseH_sf"/>
</dbReference>
<dbReference type="PANTHER" id="PTHR10948">
    <property type="entry name" value="TRANSPOSASE"/>
    <property type="match status" value="1"/>
</dbReference>
<sequence>MLSIEERPKEVEDRIVSGHWEGNLIMGKYKRSAMGTLVERTTKYTIMVSLGRKKDAVSVRKAYAKAMRTIPKELAKTLTYDQGKEMSEHKRFTIDTGIQVYFAHPGSPWERGTNENTNGLIRQYFSKGTEFDKVSVREIKRVQRQLNNRPRAALGFYKPDEVFNKLVALNS</sequence>
<dbReference type="Gene3D" id="3.30.420.10">
    <property type="entry name" value="Ribonuclease H-like superfamily/Ribonuclease H"/>
    <property type="match status" value="1"/>
</dbReference>
<dbReference type="GO" id="GO:0015074">
    <property type="term" value="P:DNA integration"/>
    <property type="evidence" value="ECO:0007669"/>
    <property type="project" value="InterPro"/>
</dbReference>
<dbReference type="PANTHER" id="PTHR10948:SF23">
    <property type="entry name" value="TRANSPOSASE INSI FOR INSERTION SEQUENCE ELEMENT IS30A-RELATED"/>
    <property type="match status" value="1"/>
</dbReference>
<feature type="domain" description="Integrase catalytic" evidence="1">
    <location>
        <begin position="4"/>
        <end position="167"/>
    </location>
</feature>
<dbReference type="GO" id="GO:0005829">
    <property type="term" value="C:cytosol"/>
    <property type="evidence" value="ECO:0007669"/>
    <property type="project" value="TreeGrafter"/>
</dbReference>
<evidence type="ECO:0000313" key="2">
    <source>
        <dbReference type="EMBL" id="KKW33152.1"/>
    </source>
</evidence>
<dbReference type="InterPro" id="IPR001584">
    <property type="entry name" value="Integrase_cat-core"/>
</dbReference>
<dbReference type="InterPro" id="IPR053392">
    <property type="entry name" value="Transposase_IS30-like"/>
</dbReference>
<dbReference type="EMBL" id="LCRH01000008">
    <property type="protein sequence ID" value="KKW33152.1"/>
    <property type="molecule type" value="Genomic_DNA"/>
</dbReference>
<dbReference type="Pfam" id="PF00665">
    <property type="entry name" value="rve"/>
    <property type="match status" value="1"/>
</dbReference>
<organism evidence="2 3">
    <name type="scientific">Candidatus Uhrbacteria bacterium GW2011_GWA2_52_8d</name>
    <dbReference type="NCBI Taxonomy" id="1618979"/>
    <lineage>
        <taxon>Bacteria</taxon>
        <taxon>Candidatus Uhriibacteriota</taxon>
    </lineage>
</organism>
<dbReference type="GO" id="GO:0032196">
    <property type="term" value="P:transposition"/>
    <property type="evidence" value="ECO:0007669"/>
    <property type="project" value="TreeGrafter"/>
</dbReference>
<comment type="caution">
    <text evidence="2">The sequence shown here is derived from an EMBL/GenBank/DDBJ whole genome shotgun (WGS) entry which is preliminary data.</text>
</comment>
<dbReference type="PATRIC" id="fig|1618979.3.peg.156"/>
<reference evidence="2 3" key="1">
    <citation type="journal article" date="2015" name="Nature">
        <title>rRNA introns, odd ribosomes, and small enigmatic genomes across a large radiation of phyla.</title>
        <authorList>
            <person name="Brown C.T."/>
            <person name="Hug L.A."/>
            <person name="Thomas B.C."/>
            <person name="Sharon I."/>
            <person name="Castelle C.J."/>
            <person name="Singh A."/>
            <person name="Wilkins M.J."/>
            <person name="Williams K.H."/>
            <person name="Banfield J.F."/>
        </authorList>
    </citation>
    <scope>NUCLEOTIDE SEQUENCE [LARGE SCALE GENOMIC DNA]</scope>
</reference>
<dbReference type="Proteomes" id="UP000034054">
    <property type="component" value="Unassembled WGS sequence"/>
</dbReference>
<dbReference type="PROSITE" id="PS50994">
    <property type="entry name" value="INTEGRASE"/>
    <property type="match status" value="1"/>
</dbReference>